<dbReference type="RefSeq" id="WP_078574039.1">
    <property type="nucleotide sequence ID" value="NZ_MPZS01000001.1"/>
</dbReference>
<keyword evidence="5" id="KW-1185">Reference proteome</keyword>
<dbReference type="EMBL" id="MPZS01000001">
    <property type="protein sequence ID" value="OOY13845.1"/>
    <property type="molecule type" value="Genomic_DNA"/>
</dbReference>
<keyword evidence="3" id="KW-1133">Transmembrane helix</keyword>
<keyword evidence="3" id="KW-0812">Transmembrane</keyword>
<evidence type="ECO:0000256" key="3">
    <source>
        <dbReference type="SAM" id="Phobius"/>
    </source>
</evidence>
<evidence type="ECO:0000313" key="5">
    <source>
        <dbReference type="Proteomes" id="UP000242224"/>
    </source>
</evidence>
<feature type="compositionally biased region" description="Low complexity" evidence="2">
    <location>
        <begin position="69"/>
        <end position="82"/>
    </location>
</feature>
<name>A0ABX3MRJ9_9RHOB</name>
<keyword evidence="3" id="KW-0472">Membrane</keyword>
<feature type="compositionally biased region" description="Acidic residues" evidence="2">
    <location>
        <begin position="92"/>
        <end position="106"/>
    </location>
</feature>
<reference evidence="4 5" key="1">
    <citation type="submission" date="2016-11" db="EMBL/GenBank/DDBJ databases">
        <title>A multilocus sequence analysis scheme for characterization of bacteria in the genus Thioclava.</title>
        <authorList>
            <person name="Liu Y."/>
            <person name="Shao Z."/>
        </authorList>
    </citation>
    <scope>NUCLEOTIDE SEQUENCE [LARGE SCALE GENOMIC DNA]</scope>
    <source>
        <strain evidence="4 5">11.10-0-13</strain>
    </source>
</reference>
<feature type="region of interest" description="Disordered" evidence="2">
    <location>
        <begin position="1"/>
        <end position="114"/>
    </location>
</feature>
<sequence>MAKRTTRSSKSEDKPGDLQENAALEETAVEAPATDEVKPSEDVSAQEAVEAAEPVSAPTESETLESDAAETTATDAESVTETSAEDHSETIDTSEPEESVEPEAEPPAEPTPEPVAAPQQVVVKKGGFGSALIGGVVAAVIGAGAAIYALPQLPPSMIEKLGLAGSTQDAERLAALEAKLDAEAKKIDALGEDLASLKSVQPPAPDLSGVQTALDQISAEVRGNKSAVEDLKTQIAGMVQGDNGAAQAGIEAAAKAAEERIKQAEEQAQALKAQSEAAAKATMTQAAAARVKAALDAGAPLDSPLADLRAAGIAVPAALSGDIPTLQSLQASFPDAARAALDAARRAEAGTSLGDRAGAFLMSQIGARSVAPKEGDGADAVLSRAQADVDAGQIAAALDEIGKLPEPAQAPLADWVSKAQARVAALDAANQLGAAQ</sequence>
<feature type="compositionally biased region" description="Low complexity" evidence="2">
    <location>
        <begin position="42"/>
        <end position="61"/>
    </location>
</feature>
<dbReference type="Proteomes" id="UP000242224">
    <property type="component" value="Unassembled WGS sequence"/>
</dbReference>
<evidence type="ECO:0000313" key="4">
    <source>
        <dbReference type="EMBL" id="OOY13845.1"/>
    </source>
</evidence>
<accession>A0ABX3MRJ9</accession>
<evidence type="ECO:0008006" key="6">
    <source>
        <dbReference type="Google" id="ProtNLM"/>
    </source>
</evidence>
<comment type="caution">
    <text evidence="4">The sequence shown here is derived from an EMBL/GenBank/DDBJ whole genome shotgun (WGS) entry which is preliminary data.</text>
</comment>
<gene>
    <name evidence="4" type="ORF">BMG00_08845</name>
</gene>
<evidence type="ECO:0000256" key="2">
    <source>
        <dbReference type="SAM" id="MobiDB-lite"/>
    </source>
</evidence>
<evidence type="ECO:0000256" key="1">
    <source>
        <dbReference type="SAM" id="Coils"/>
    </source>
</evidence>
<feature type="transmembrane region" description="Helical" evidence="3">
    <location>
        <begin position="128"/>
        <end position="150"/>
    </location>
</feature>
<proteinExistence type="predicted"/>
<keyword evidence="1" id="KW-0175">Coiled coil</keyword>
<organism evidence="4 5">
    <name type="scientific">Thioclava marina</name>
    <dbReference type="NCBI Taxonomy" id="1915077"/>
    <lineage>
        <taxon>Bacteria</taxon>
        <taxon>Pseudomonadati</taxon>
        <taxon>Pseudomonadota</taxon>
        <taxon>Alphaproteobacteria</taxon>
        <taxon>Rhodobacterales</taxon>
        <taxon>Paracoccaceae</taxon>
        <taxon>Thioclava</taxon>
    </lineage>
</organism>
<dbReference type="Gene3D" id="1.20.5.340">
    <property type="match status" value="1"/>
</dbReference>
<protein>
    <recommendedName>
        <fullName evidence="6">Mitochondrial inner membrane protein</fullName>
    </recommendedName>
</protein>
<feature type="coiled-coil region" evidence="1">
    <location>
        <begin position="247"/>
        <end position="281"/>
    </location>
</feature>